<evidence type="ECO:0000256" key="4">
    <source>
        <dbReference type="ARBA" id="ARBA00023136"/>
    </source>
</evidence>
<dbReference type="PROSITE" id="PS00216">
    <property type="entry name" value="SUGAR_TRANSPORT_1"/>
    <property type="match status" value="1"/>
</dbReference>
<evidence type="ECO:0000313" key="8">
    <source>
        <dbReference type="Proteomes" id="UP000030651"/>
    </source>
</evidence>
<evidence type="ECO:0000313" key="7">
    <source>
        <dbReference type="EMBL" id="ETS83366.1"/>
    </source>
</evidence>
<accession>W3XDU4</accession>
<feature type="transmembrane region" description="Helical" evidence="5">
    <location>
        <begin position="176"/>
        <end position="194"/>
    </location>
</feature>
<dbReference type="PROSITE" id="PS50850">
    <property type="entry name" value="MFS"/>
    <property type="match status" value="1"/>
</dbReference>
<evidence type="ECO:0000256" key="5">
    <source>
        <dbReference type="SAM" id="Phobius"/>
    </source>
</evidence>
<dbReference type="GO" id="GO:0022857">
    <property type="term" value="F:transmembrane transporter activity"/>
    <property type="evidence" value="ECO:0007669"/>
    <property type="project" value="InterPro"/>
</dbReference>
<dbReference type="AlphaFoldDB" id="W3XDU4"/>
<feature type="transmembrane region" description="Helical" evidence="5">
    <location>
        <begin position="136"/>
        <end position="155"/>
    </location>
</feature>
<dbReference type="InterPro" id="IPR020846">
    <property type="entry name" value="MFS_dom"/>
</dbReference>
<dbReference type="InterPro" id="IPR005829">
    <property type="entry name" value="Sugar_transporter_CS"/>
</dbReference>
<dbReference type="KEGG" id="pfy:PFICI_05242"/>
<dbReference type="OMA" id="AFRHVWI"/>
<dbReference type="PANTHER" id="PTHR23501">
    <property type="entry name" value="MAJOR FACILITATOR SUPERFAMILY"/>
    <property type="match status" value="1"/>
</dbReference>
<feature type="domain" description="Major facilitator superfamily (MFS) profile" evidence="6">
    <location>
        <begin position="47"/>
        <end position="559"/>
    </location>
</feature>
<protein>
    <recommendedName>
        <fullName evidence="6">Major facilitator superfamily (MFS) profile domain-containing protein</fullName>
    </recommendedName>
</protein>
<keyword evidence="3 5" id="KW-1133">Transmembrane helix</keyword>
<keyword evidence="2 5" id="KW-0812">Transmembrane</keyword>
<feature type="transmembrane region" description="Helical" evidence="5">
    <location>
        <begin position="47"/>
        <end position="69"/>
    </location>
</feature>
<dbReference type="Gene3D" id="1.20.1250.20">
    <property type="entry name" value="MFS general substrate transporter like domains"/>
    <property type="match status" value="1"/>
</dbReference>
<feature type="transmembrane region" description="Helical" evidence="5">
    <location>
        <begin position="248"/>
        <end position="267"/>
    </location>
</feature>
<sequence length="582" mass="62138">MSTSPLENEKPIETLFHADVGASSAKSSAITASGTNNSKHPVHLKTFLAIASIGLIYFAQLITLVGAGAQGHTIAAHFNDTTNIIWLTAPIGTLTVVLGPIVSQAADYWGRKWFLVVCTMFGAVGSTVIARATSMSMLIAGFTISGVAFGAQPLLHTVTSEILPRRWRGWGQAVDSISNSLGAIFGLLFGGALNRSGDPASNGFRSYFLVNMAWYVAAAVLCLLVYNPPPREKQRQFTTKEKLAKLDWIGYFFLTTGLVLFSVGLSYSKNPYEWTDPRVSATFAVGLGLFLCLTTYEILFKKDGMFHHGLFTGNRNFTISLIAVACDGIAFFAANTYFAFQVSLFYEKDALLVGVRYSIVLIASCVGAFVTGWYCAAARRIRWVTVAAFVVFLIFFICMATSSASSGKAVWFFPVLMGTALGMTLTSLITAAQLSTPPELIAVASGLIISVRSLGGTVALAIFNALFLDETSHLGENIAAAAVSAGLPPEDAGQLVTALTMQNETALASMPGATPEIISTGADALFATYLTAFRHVWIAAACFVAVAAVVATFLFDPKQEFNMRIDAPIEKQAPDNLVEGGI</sequence>
<dbReference type="EMBL" id="KI912111">
    <property type="protein sequence ID" value="ETS83366.1"/>
    <property type="molecule type" value="Genomic_DNA"/>
</dbReference>
<evidence type="ECO:0000259" key="6">
    <source>
        <dbReference type="PROSITE" id="PS50850"/>
    </source>
</evidence>
<dbReference type="InterPro" id="IPR011701">
    <property type="entry name" value="MFS"/>
</dbReference>
<feature type="transmembrane region" description="Helical" evidence="5">
    <location>
        <begin position="84"/>
        <end position="101"/>
    </location>
</feature>
<dbReference type="InParanoid" id="W3XDU4"/>
<proteinExistence type="predicted"/>
<dbReference type="RefSeq" id="XP_007832014.1">
    <property type="nucleotide sequence ID" value="XM_007833823.1"/>
</dbReference>
<keyword evidence="8" id="KW-1185">Reference proteome</keyword>
<feature type="transmembrane region" description="Helical" evidence="5">
    <location>
        <begin position="383"/>
        <end position="404"/>
    </location>
</feature>
<evidence type="ECO:0000256" key="2">
    <source>
        <dbReference type="ARBA" id="ARBA00022692"/>
    </source>
</evidence>
<feature type="transmembrane region" description="Helical" evidence="5">
    <location>
        <begin position="536"/>
        <end position="555"/>
    </location>
</feature>
<feature type="transmembrane region" description="Helical" evidence="5">
    <location>
        <begin position="410"/>
        <end position="429"/>
    </location>
</feature>
<feature type="transmembrane region" description="Helical" evidence="5">
    <location>
        <begin position="206"/>
        <end position="227"/>
    </location>
</feature>
<dbReference type="InterPro" id="IPR036259">
    <property type="entry name" value="MFS_trans_sf"/>
</dbReference>
<dbReference type="GeneID" id="19270255"/>
<dbReference type="GO" id="GO:0005886">
    <property type="term" value="C:plasma membrane"/>
    <property type="evidence" value="ECO:0007669"/>
    <property type="project" value="TreeGrafter"/>
</dbReference>
<evidence type="ECO:0000256" key="1">
    <source>
        <dbReference type="ARBA" id="ARBA00004141"/>
    </source>
</evidence>
<feature type="transmembrane region" description="Helical" evidence="5">
    <location>
        <begin position="279"/>
        <end position="299"/>
    </location>
</feature>
<feature type="transmembrane region" description="Helical" evidence="5">
    <location>
        <begin position="319"/>
        <end position="340"/>
    </location>
</feature>
<feature type="transmembrane region" description="Helical" evidence="5">
    <location>
        <begin position="113"/>
        <end position="130"/>
    </location>
</feature>
<feature type="transmembrane region" description="Helical" evidence="5">
    <location>
        <begin position="441"/>
        <end position="467"/>
    </location>
</feature>
<comment type="subcellular location">
    <subcellularLocation>
        <location evidence="1">Membrane</location>
        <topology evidence="1">Multi-pass membrane protein</topology>
    </subcellularLocation>
</comment>
<dbReference type="eggNOG" id="KOG0254">
    <property type="taxonomic scope" value="Eukaryota"/>
</dbReference>
<name>W3XDU4_PESFW</name>
<dbReference type="OrthoDB" id="4161376at2759"/>
<dbReference type="Proteomes" id="UP000030651">
    <property type="component" value="Unassembled WGS sequence"/>
</dbReference>
<dbReference type="Pfam" id="PF07690">
    <property type="entry name" value="MFS_1"/>
    <property type="match status" value="1"/>
</dbReference>
<evidence type="ECO:0000256" key="3">
    <source>
        <dbReference type="ARBA" id="ARBA00022989"/>
    </source>
</evidence>
<dbReference type="PANTHER" id="PTHR23501:SF195">
    <property type="entry name" value="PEP5"/>
    <property type="match status" value="1"/>
</dbReference>
<dbReference type="HOGENOM" id="CLU_000960_25_1_1"/>
<keyword evidence="4 5" id="KW-0472">Membrane</keyword>
<organism evidence="7 8">
    <name type="scientific">Pestalotiopsis fici (strain W106-1 / CGMCC3.15140)</name>
    <dbReference type="NCBI Taxonomy" id="1229662"/>
    <lineage>
        <taxon>Eukaryota</taxon>
        <taxon>Fungi</taxon>
        <taxon>Dikarya</taxon>
        <taxon>Ascomycota</taxon>
        <taxon>Pezizomycotina</taxon>
        <taxon>Sordariomycetes</taxon>
        <taxon>Xylariomycetidae</taxon>
        <taxon>Amphisphaeriales</taxon>
        <taxon>Sporocadaceae</taxon>
        <taxon>Pestalotiopsis</taxon>
    </lineage>
</organism>
<gene>
    <name evidence="7" type="ORF">PFICI_05242</name>
</gene>
<reference evidence="8" key="1">
    <citation type="journal article" date="2015" name="BMC Genomics">
        <title>Genomic and transcriptomic analysis of the endophytic fungus Pestalotiopsis fici reveals its lifestyle and high potential for synthesis of natural products.</title>
        <authorList>
            <person name="Wang X."/>
            <person name="Zhang X."/>
            <person name="Liu L."/>
            <person name="Xiang M."/>
            <person name="Wang W."/>
            <person name="Sun X."/>
            <person name="Che Y."/>
            <person name="Guo L."/>
            <person name="Liu G."/>
            <person name="Guo L."/>
            <person name="Wang C."/>
            <person name="Yin W.B."/>
            <person name="Stadler M."/>
            <person name="Zhang X."/>
            <person name="Liu X."/>
        </authorList>
    </citation>
    <scope>NUCLEOTIDE SEQUENCE [LARGE SCALE GENOMIC DNA]</scope>
    <source>
        <strain evidence="8">W106-1 / CGMCC3.15140</strain>
    </source>
</reference>
<feature type="transmembrane region" description="Helical" evidence="5">
    <location>
        <begin position="355"/>
        <end position="376"/>
    </location>
</feature>
<dbReference type="SUPFAM" id="SSF103473">
    <property type="entry name" value="MFS general substrate transporter"/>
    <property type="match status" value="1"/>
</dbReference>